<evidence type="ECO:0000313" key="1">
    <source>
        <dbReference type="EMBL" id="MDE1656271.1"/>
    </source>
</evidence>
<dbReference type="EMBL" id="JARBHI010000008">
    <property type="protein sequence ID" value="MDE1656271.1"/>
    <property type="molecule type" value="Genomic_DNA"/>
</dbReference>
<reference evidence="1 2" key="1">
    <citation type="submission" date="2023-02" db="EMBL/GenBank/DDBJ databases">
        <title>Defining the Infant Male Urobiome and Moving Towards Mechanisms in Urobiome Research.</title>
        <authorList>
            <person name="Reasoner S."/>
            <person name="Flores V."/>
            <person name="Van Horn G."/>
            <person name="Morales G."/>
            <person name="Peard L."/>
            <person name="Abelson B."/>
            <person name="Manuel C."/>
            <person name="Lee J."/>
            <person name="Baker B."/>
            <person name="Williams T."/>
            <person name="Schmitz J."/>
            <person name="Clayton D."/>
            <person name="Hadjifrangiskou M."/>
        </authorList>
    </citation>
    <scope>NUCLEOTIDE SEQUENCE [LARGE SCALE GENOMIC DNA]</scope>
    <source>
        <strain evidence="1 2">AS1053</strain>
    </source>
</reference>
<evidence type="ECO:0000313" key="2">
    <source>
        <dbReference type="Proteomes" id="UP001219297"/>
    </source>
</evidence>
<keyword evidence="2" id="KW-1185">Reference proteome</keyword>
<dbReference type="RefSeq" id="WP_274755754.1">
    <property type="nucleotide sequence ID" value="NZ_CAUPFG010000025.1"/>
</dbReference>
<proteinExistence type="predicted"/>
<gene>
    <name evidence="1" type="ORF">PWJ81_04215</name>
</gene>
<comment type="caution">
    <text evidence="1">The sequence shown here is derived from an EMBL/GenBank/DDBJ whole genome shotgun (WGS) entry which is preliminary data.</text>
</comment>
<dbReference type="Proteomes" id="UP001219297">
    <property type="component" value="Unassembled WGS sequence"/>
</dbReference>
<organism evidence="1 2">
    <name type="scientific">Actinotignum sanguinis</name>
    <dbReference type="NCBI Taxonomy" id="1445614"/>
    <lineage>
        <taxon>Bacteria</taxon>
        <taxon>Bacillati</taxon>
        <taxon>Actinomycetota</taxon>
        <taxon>Actinomycetes</taxon>
        <taxon>Actinomycetales</taxon>
        <taxon>Actinomycetaceae</taxon>
        <taxon>Actinotignum</taxon>
    </lineage>
</organism>
<sequence length="57" mass="6411">MRAHVWWYDAAAPAPRPTCPHDGPGRGLGSGWDKLAAMQQDLKVQVRAGAAWRWWRA</sequence>
<protein>
    <submittedName>
        <fullName evidence="1">Uncharacterized protein</fullName>
    </submittedName>
</protein>
<accession>A0ABT5V610</accession>
<name>A0ABT5V610_9ACTO</name>